<evidence type="ECO:0008006" key="4">
    <source>
        <dbReference type="Google" id="ProtNLM"/>
    </source>
</evidence>
<keyword evidence="1" id="KW-0472">Membrane</keyword>
<feature type="transmembrane region" description="Helical" evidence="1">
    <location>
        <begin position="267"/>
        <end position="286"/>
    </location>
</feature>
<feature type="transmembrane region" description="Helical" evidence="1">
    <location>
        <begin position="165"/>
        <end position="187"/>
    </location>
</feature>
<gene>
    <name evidence="2" type="ORF">GCM10010307_28280</name>
</gene>
<keyword evidence="1" id="KW-1133">Transmembrane helix</keyword>
<organism evidence="2 3">
    <name type="scientific">Streptomyces vastus</name>
    <dbReference type="NCBI Taxonomy" id="285451"/>
    <lineage>
        <taxon>Bacteria</taxon>
        <taxon>Bacillati</taxon>
        <taxon>Actinomycetota</taxon>
        <taxon>Actinomycetes</taxon>
        <taxon>Kitasatosporales</taxon>
        <taxon>Streptomycetaceae</taxon>
        <taxon>Streptomyces</taxon>
    </lineage>
</organism>
<evidence type="ECO:0000313" key="2">
    <source>
        <dbReference type="EMBL" id="GAA2633691.1"/>
    </source>
</evidence>
<dbReference type="EMBL" id="BAAASJ010000030">
    <property type="protein sequence ID" value="GAA2633691.1"/>
    <property type="molecule type" value="Genomic_DNA"/>
</dbReference>
<dbReference type="RefSeq" id="WP_344390161.1">
    <property type="nucleotide sequence ID" value="NZ_BAAASJ010000030.1"/>
</dbReference>
<sequence length="297" mass="30624">MRWLFAPATDPVPRQQAVAAAFLRVLLGLMWLYNVAWKRAPDFGEDTKTGLYKFTAFAVSDPVLPPYSWIVEHAVLPNIQVFGWGVLIAETALAVMLLTGAWVRVAALLGVAQSLAIGLSVAYGPHEWPWAYWLMIGAHVVILFSSAGRAFAVDAVRSRTGSARSLGLVWGAVAVVAGAVTVVGTAGDDPLDPRGYILGSSDPSVSLGAYNLVGGVVLLVAGALVLVATLGRAAFLGWAAALVGVGAALSLYAQIGFSDPSLGGTATSAAFLLSVAVVAMTVAAAPGRASPSPSPRD</sequence>
<name>A0ABP6D260_9ACTN</name>
<evidence type="ECO:0000313" key="3">
    <source>
        <dbReference type="Proteomes" id="UP001500151"/>
    </source>
</evidence>
<feature type="transmembrane region" description="Helical" evidence="1">
    <location>
        <begin position="17"/>
        <end position="37"/>
    </location>
</feature>
<dbReference type="Proteomes" id="UP001500151">
    <property type="component" value="Unassembled WGS sequence"/>
</dbReference>
<feature type="transmembrane region" description="Helical" evidence="1">
    <location>
        <begin position="81"/>
        <end position="98"/>
    </location>
</feature>
<protein>
    <recommendedName>
        <fullName evidence="4">DoxX family membrane protein</fullName>
    </recommendedName>
</protein>
<feature type="transmembrane region" description="Helical" evidence="1">
    <location>
        <begin position="130"/>
        <end position="153"/>
    </location>
</feature>
<accession>A0ABP6D260</accession>
<reference evidence="3" key="1">
    <citation type="journal article" date="2019" name="Int. J. Syst. Evol. Microbiol.">
        <title>The Global Catalogue of Microorganisms (GCM) 10K type strain sequencing project: providing services to taxonomists for standard genome sequencing and annotation.</title>
        <authorList>
            <consortium name="The Broad Institute Genomics Platform"/>
            <consortium name="The Broad Institute Genome Sequencing Center for Infectious Disease"/>
            <person name="Wu L."/>
            <person name="Ma J."/>
        </authorList>
    </citation>
    <scope>NUCLEOTIDE SEQUENCE [LARGE SCALE GENOMIC DNA]</scope>
    <source>
        <strain evidence="3">JCM 4524</strain>
    </source>
</reference>
<comment type="caution">
    <text evidence="2">The sequence shown here is derived from an EMBL/GenBank/DDBJ whole genome shotgun (WGS) entry which is preliminary data.</text>
</comment>
<keyword evidence="3" id="KW-1185">Reference proteome</keyword>
<feature type="transmembrane region" description="Helical" evidence="1">
    <location>
        <begin position="235"/>
        <end position="255"/>
    </location>
</feature>
<evidence type="ECO:0000256" key="1">
    <source>
        <dbReference type="SAM" id="Phobius"/>
    </source>
</evidence>
<feature type="transmembrane region" description="Helical" evidence="1">
    <location>
        <begin position="105"/>
        <end position="124"/>
    </location>
</feature>
<feature type="transmembrane region" description="Helical" evidence="1">
    <location>
        <begin position="207"/>
        <end position="228"/>
    </location>
</feature>
<proteinExistence type="predicted"/>
<feature type="transmembrane region" description="Helical" evidence="1">
    <location>
        <begin position="49"/>
        <end position="69"/>
    </location>
</feature>
<keyword evidence="1" id="KW-0812">Transmembrane</keyword>